<reference evidence="2" key="1">
    <citation type="submission" date="2014-11" db="EMBL/GenBank/DDBJ databases">
        <authorList>
            <person name="Amaro Gonzalez C."/>
        </authorList>
    </citation>
    <scope>NUCLEOTIDE SEQUENCE</scope>
</reference>
<feature type="compositionally biased region" description="Basic and acidic residues" evidence="1">
    <location>
        <begin position="20"/>
        <end position="31"/>
    </location>
</feature>
<proteinExistence type="predicted"/>
<dbReference type="AlphaFoldDB" id="A0A0E9WTB5"/>
<reference evidence="2" key="2">
    <citation type="journal article" date="2015" name="Fish Shellfish Immunol.">
        <title>Early steps in the European eel (Anguilla anguilla)-Vibrio vulnificus interaction in the gills: Role of the RtxA13 toxin.</title>
        <authorList>
            <person name="Callol A."/>
            <person name="Pajuelo D."/>
            <person name="Ebbesson L."/>
            <person name="Teles M."/>
            <person name="MacKenzie S."/>
            <person name="Amaro C."/>
        </authorList>
    </citation>
    <scope>NUCLEOTIDE SEQUENCE</scope>
</reference>
<sequence length="66" mass="7654">MNEVHLNTHPSSPSHRSPRLTKDHRSGDPAHQKKHFVMIYSREDGQHTEAWRPTRGPPFCAHLKGY</sequence>
<evidence type="ECO:0000313" key="2">
    <source>
        <dbReference type="EMBL" id="JAH92760.1"/>
    </source>
</evidence>
<accession>A0A0E9WTB5</accession>
<feature type="region of interest" description="Disordered" evidence="1">
    <location>
        <begin position="1"/>
        <end position="32"/>
    </location>
</feature>
<protein>
    <submittedName>
        <fullName evidence="2">Uncharacterized protein</fullName>
    </submittedName>
</protein>
<dbReference type="EMBL" id="GBXM01015817">
    <property type="protein sequence ID" value="JAH92760.1"/>
    <property type="molecule type" value="Transcribed_RNA"/>
</dbReference>
<name>A0A0E9WTB5_ANGAN</name>
<organism evidence="2">
    <name type="scientific">Anguilla anguilla</name>
    <name type="common">European freshwater eel</name>
    <name type="synonym">Muraena anguilla</name>
    <dbReference type="NCBI Taxonomy" id="7936"/>
    <lineage>
        <taxon>Eukaryota</taxon>
        <taxon>Metazoa</taxon>
        <taxon>Chordata</taxon>
        <taxon>Craniata</taxon>
        <taxon>Vertebrata</taxon>
        <taxon>Euteleostomi</taxon>
        <taxon>Actinopterygii</taxon>
        <taxon>Neopterygii</taxon>
        <taxon>Teleostei</taxon>
        <taxon>Anguilliformes</taxon>
        <taxon>Anguillidae</taxon>
        <taxon>Anguilla</taxon>
    </lineage>
</organism>
<evidence type="ECO:0000256" key="1">
    <source>
        <dbReference type="SAM" id="MobiDB-lite"/>
    </source>
</evidence>